<evidence type="ECO:0000259" key="2">
    <source>
        <dbReference type="Pfam" id="PF02517"/>
    </source>
</evidence>
<dbReference type="GO" id="GO:0008237">
    <property type="term" value="F:metallopeptidase activity"/>
    <property type="evidence" value="ECO:0007669"/>
    <property type="project" value="UniProtKB-KW"/>
</dbReference>
<feature type="transmembrane region" description="Helical" evidence="1">
    <location>
        <begin position="53"/>
        <end position="73"/>
    </location>
</feature>
<keyword evidence="3" id="KW-0482">Metalloprotease</keyword>
<keyword evidence="3" id="KW-0378">Hydrolase</keyword>
<evidence type="ECO:0000313" key="3">
    <source>
        <dbReference type="EMBL" id="QQP12350.1"/>
    </source>
</evidence>
<keyword evidence="4" id="KW-1185">Reference proteome</keyword>
<feature type="transmembrane region" description="Helical" evidence="1">
    <location>
        <begin position="94"/>
        <end position="114"/>
    </location>
</feature>
<proteinExistence type="predicted"/>
<evidence type="ECO:0000313" key="4">
    <source>
        <dbReference type="Proteomes" id="UP000596049"/>
    </source>
</evidence>
<keyword evidence="1" id="KW-0812">Transmembrane</keyword>
<dbReference type="RefSeq" id="WP_053595479.1">
    <property type="nucleotide sequence ID" value="NZ_CP067341.1"/>
</dbReference>
<feature type="transmembrane region" description="Helical" evidence="1">
    <location>
        <begin position="199"/>
        <end position="217"/>
    </location>
</feature>
<feature type="domain" description="CAAX prenyl protease 2/Lysostaphin resistance protein A-like" evidence="2">
    <location>
        <begin position="128"/>
        <end position="212"/>
    </location>
</feature>
<dbReference type="Pfam" id="PF02517">
    <property type="entry name" value="Rce1-like"/>
    <property type="match status" value="1"/>
</dbReference>
<dbReference type="InterPro" id="IPR003675">
    <property type="entry name" value="Rce1/LyrA-like_dom"/>
</dbReference>
<dbReference type="EMBL" id="CP067341">
    <property type="protein sequence ID" value="QQP12350.1"/>
    <property type="molecule type" value="Genomic_DNA"/>
</dbReference>
<feature type="transmembrane region" description="Helical" evidence="1">
    <location>
        <begin position="126"/>
        <end position="143"/>
    </location>
</feature>
<feature type="transmembrane region" description="Helical" evidence="1">
    <location>
        <begin position="20"/>
        <end position="41"/>
    </location>
</feature>
<protein>
    <submittedName>
        <fullName evidence="3">CPBP family intramembrane metalloprotease</fullName>
    </submittedName>
</protein>
<feature type="transmembrane region" description="Helical" evidence="1">
    <location>
        <begin position="163"/>
        <end position="187"/>
    </location>
</feature>
<reference evidence="3 4" key="1">
    <citation type="submission" date="2020-01" db="EMBL/GenBank/DDBJ databases">
        <authorList>
            <person name="Liu G."/>
            <person name="Liu B."/>
        </authorList>
    </citation>
    <scope>NUCLEOTIDE SEQUENCE [LARGE SCALE GENOMIC DNA]</scope>
    <source>
        <strain evidence="3 4">FJAT-51161</strain>
    </source>
</reference>
<sequence length="218" mass="25644">MRELLNSEKSRNMKKLLNFIYKTLLLVILYFMSFIIANIEMPRFDFLNNINPAWVVIDIENDFLVIIFFVLLLKTIGKKYIYLFSIEPLKNNKSYVWIVLSLFATYLIIEMVSGSNFQLRIFTMDFLSYLVLLLRVLIIVPIAEEFMYRGLLVLIPSKRIKYLMLLVSSIVFALFHDDPTLIIWLGLSLGILAIRFNNIWIPIIAHALWNLFVSFFAL</sequence>
<organism evidence="3 4">
    <name type="scientific">Lysinibacillus agricola</name>
    <dbReference type="NCBI Taxonomy" id="2590012"/>
    <lineage>
        <taxon>Bacteria</taxon>
        <taxon>Bacillati</taxon>
        <taxon>Bacillota</taxon>
        <taxon>Bacilli</taxon>
        <taxon>Bacillales</taxon>
        <taxon>Bacillaceae</taxon>
        <taxon>Lysinibacillus</taxon>
    </lineage>
</organism>
<keyword evidence="1" id="KW-0472">Membrane</keyword>
<keyword evidence="3" id="KW-0645">Protease</keyword>
<evidence type="ECO:0000256" key="1">
    <source>
        <dbReference type="SAM" id="Phobius"/>
    </source>
</evidence>
<dbReference type="Proteomes" id="UP000596049">
    <property type="component" value="Chromosome"/>
</dbReference>
<gene>
    <name evidence="3" type="ORF">FJQ98_25235</name>
</gene>
<keyword evidence="1" id="KW-1133">Transmembrane helix</keyword>
<name>A0ABX7AT29_9BACI</name>
<accession>A0ABX7AT29</accession>